<dbReference type="SUPFAM" id="SSF52540">
    <property type="entry name" value="P-loop containing nucleoside triphosphate hydrolases"/>
    <property type="match status" value="1"/>
</dbReference>
<protein>
    <submittedName>
        <fullName evidence="8">Uncharacterized protein LOC118430857</fullName>
    </submittedName>
</protein>
<dbReference type="KEGG" id="bfo:118430857"/>
<dbReference type="InterPro" id="IPR032675">
    <property type="entry name" value="LRR_dom_sf"/>
</dbReference>
<dbReference type="SMART" id="SM00364">
    <property type="entry name" value="LRR_BAC"/>
    <property type="match status" value="11"/>
</dbReference>
<evidence type="ECO:0000256" key="5">
    <source>
        <dbReference type="SAM" id="Phobius"/>
    </source>
</evidence>
<dbReference type="Gene3D" id="3.30.70.1390">
    <property type="entry name" value="ROC domain from the Parkinson's disease-associated leucine-rich repeat kinase 2"/>
    <property type="match status" value="1"/>
</dbReference>
<dbReference type="GO" id="GO:0005737">
    <property type="term" value="C:cytoplasm"/>
    <property type="evidence" value="ECO:0000318"/>
    <property type="project" value="GO_Central"/>
</dbReference>
<dbReference type="SMART" id="SM00369">
    <property type="entry name" value="LRR_TYP"/>
    <property type="match status" value="24"/>
</dbReference>
<dbReference type="InterPro" id="IPR027417">
    <property type="entry name" value="P-loop_NTPase"/>
</dbReference>
<sequence length="1785" mass="202064">MATPNSLKEKMKPVEWEIMGQTTTLLTLVLSNQNLKQLPDELFELNELQALELDKNENIQLSVKLIRLTNLKLLSLDDCNIETVPAAVMKLTQLEKLYLGNNETITLPDEMSGLVNLTTLDLDNCGLESLPPVVLKLSHVHSLDLSHNEQISLPDELCRLENIKVLRLRGCNIMTVPSAVLKLTQLEELDISGNYRIHLPDGLSGLTNIRVLNLEGTGMGIVSLVLGRLTQLEWLDLSFNLLQTLPPEVGQLTNVKHLDLSRCQLHILPPETLPPEVGQLTNVKHLDLSHCQLSTLPPEVGRMTQLEWLSLTYNQSLQTLPAEVGQLTNVKHLDLSYCQLNTLPPEGLTQLEWTDLRSNPIQTILAEVGQLSNVKRLHLSDCQLRTLPPETLPPEVGQLTNVKHLDLSWCQLRTLPPEVGRMTKLEWLSLTYNQSLQTLPAEVGQLTNLKHLDLSDCELRTLRPEVGRLTQLEWLYLSSNPLQTLPAEVGQLTNVKRLVLSDCQLHTLPPEVGRLTQLEWLNLSSNPLQTLPAEVGQLSNVKHLDLSWCELRTLPPETLTAEVGHLTNVKHLVLSNCELRTLPPEVGRLTQLEWLNLTYNPLQTLPAEVGQLSNVKHLNLFNCQLRTLPPEVGRLTQLEWLRLSFNPLQTLPAEVGQLTNVKHLDLSWCELRTLPPEVGRLTQLKWLGLSSNPLQTLPAEVGQLTNVKHLDMSHCQLRTLPPEVGRLTQLKWLGLTSNQLQTLPAEVGQLSRPYHLDVLCDIDVAGNPLIKPPAEVCRQGITAIRQYFDELEHSEEKVSARLKVVVLGEKMAGKTSLVQTLGKGKSTLTEEEDRTHCVEITQWAPDDDIMFEVYDFGGHDVYHLTHQFFLTQGALNLLTVNLHTYNCTPQRYTETVGFWLDTLNARVPGAVVTIVGSKSDRLDDEERHEKTRDIQERFTQQQRTWQQNIQKQLMKLENAKAAERETDQWEVLQQLARTRQLLTRPLRLTGVCCVSSAEPTSGLGTLRTHIVESANNAELFPILRIILPQTWVKFEQGLRDLRGGGTQRGGITELTGLDSLGLDQDDQSPKDVEQRLRKRVEWKRRVQGTKWLTREECLMVEDSLFSDENRLEPVLSYLQQVGTILRYTDIPELKELVFHDPSGLIEVIKELFHHDLMKVFTNKNPRLEGFSNTKLKNIRKKLSRKGFLPRDVVIALLGPHATPVGNVDVITNLMEHFGLCYAEQSGEQGGGTETPTGYFIPWYIQEKRAETINRDVAKEKGTEFNVTCEIIHFCPRGLFERLSVVVNKLITSRQDWKDTILAVRESLPIIVYRETKDGRVNIVVKLTVPAEIVKGTQVMWDIIGPLKDKLSTLLLEWPGLLYCLVYSVFMQQGEQKGDQQTLTSSSVIPTFEVGPEGCLVHHGGVTLEFPKGCVNETRFISVEVETVPVHENIRTNFTAMSAVLTVEQDFPQRFLRPVTVRLPWVWTPPEGRKETTTVVLHYSRDEGWTVFQTDSHYDDGGVLFQTDHFQGFWVLEFLQKPGKAIVRWAQQKWKDYIKDKAYVIVTPVVTERLVHFICMHKSDNLPDLFQSPGVRFDSQTKRRVTLRRDQRVEATFSQHEEVAADPRDLPEGEAIVLSPDPPTTRSVRLQVKESVPTKDLYDGKVEFEVRGTSNLNGAAEGKQFEAFVQLQQRQQVSTTDILGRGTEHTDLVEGHENTGLRKRTPSHQHREARPERIEPFPPRTGRHVPVSPIFLAIAMIAVVVAVVYQFYFASHVTSLFEPSGGGEDAPRNDTSKPRTDSWLSW</sequence>
<evidence type="ECO:0000313" key="8">
    <source>
        <dbReference type="RefSeq" id="XP_035697784.1"/>
    </source>
</evidence>
<feature type="region of interest" description="Disordered" evidence="4">
    <location>
        <begin position="1761"/>
        <end position="1785"/>
    </location>
</feature>
<feature type="compositionally biased region" description="Basic and acidic residues" evidence="4">
    <location>
        <begin position="1708"/>
        <end position="1718"/>
    </location>
</feature>
<dbReference type="InterPro" id="IPR055414">
    <property type="entry name" value="LRR_R13L4/SHOC2-like"/>
</dbReference>
<name>A0A9J7MD24_BRAFL</name>
<dbReference type="Proteomes" id="UP000001554">
    <property type="component" value="Chromosome 14"/>
</dbReference>
<organism evidence="7 8">
    <name type="scientific">Branchiostoma floridae</name>
    <name type="common">Florida lancelet</name>
    <name type="synonym">Amphioxus</name>
    <dbReference type="NCBI Taxonomy" id="7739"/>
    <lineage>
        <taxon>Eukaryota</taxon>
        <taxon>Metazoa</taxon>
        <taxon>Chordata</taxon>
        <taxon>Cephalochordata</taxon>
        <taxon>Leptocardii</taxon>
        <taxon>Amphioxiformes</taxon>
        <taxon>Branchiostomatidae</taxon>
        <taxon>Branchiostoma</taxon>
    </lineage>
</organism>
<dbReference type="InterPro" id="IPR001611">
    <property type="entry name" value="Leu-rich_rpt"/>
</dbReference>
<dbReference type="InterPro" id="IPR020859">
    <property type="entry name" value="ROC"/>
</dbReference>
<dbReference type="OrthoDB" id="676979at2759"/>
<gene>
    <name evidence="8" type="primary">LOC118430857</name>
</gene>
<feature type="domain" description="Roc" evidence="6">
    <location>
        <begin position="795"/>
        <end position="1017"/>
    </location>
</feature>
<evidence type="ECO:0000259" key="6">
    <source>
        <dbReference type="PROSITE" id="PS51424"/>
    </source>
</evidence>
<keyword evidence="5" id="KW-0472">Membrane</keyword>
<evidence type="ECO:0000256" key="1">
    <source>
        <dbReference type="ARBA" id="ARBA00022614"/>
    </source>
</evidence>
<dbReference type="Pfam" id="PF23598">
    <property type="entry name" value="LRR_14"/>
    <property type="match status" value="4"/>
</dbReference>
<evidence type="ECO:0000313" key="7">
    <source>
        <dbReference type="Proteomes" id="UP000001554"/>
    </source>
</evidence>
<dbReference type="GO" id="GO:0000166">
    <property type="term" value="F:nucleotide binding"/>
    <property type="evidence" value="ECO:0007669"/>
    <property type="project" value="UniProtKB-KW"/>
</dbReference>
<dbReference type="Gene3D" id="2.60.220.30">
    <property type="match status" value="1"/>
</dbReference>
<evidence type="ECO:0000256" key="3">
    <source>
        <dbReference type="ARBA" id="ARBA00022741"/>
    </source>
</evidence>
<dbReference type="GO" id="GO:0009966">
    <property type="term" value="P:regulation of signal transduction"/>
    <property type="evidence" value="ECO:0007669"/>
    <property type="project" value="UniProtKB-ARBA"/>
</dbReference>
<dbReference type="Gene3D" id="3.40.50.300">
    <property type="entry name" value="P-loop containing nucleotide triphosphate hydrolases"/>
    <property type="match status" value="1"/>
</dbReference>
<reference evidence="8" key="2">
    <citation type="submission" date="2025-08" db="UniProtKB">
        <authorList>
            <consortium name="RefSeq"/>
        </authorList>
    </citation>
    <scope>IDENTIFICATION</scope>
    <source>
        <strain evidence="8">S238N-H82</strain>
        <tissue evidence="8">Testes</tissue>
    </source>
</reference>
<dbReference type="RefSeq" id="XP_035697784.1">
    <property type="nucleotide sequence ID" value="XM_035841891.1"/>
</dbReference>
<keyword evidence="5" id="KW-0812">Transmembrane</keyword>
<keyword evidence="5" id="KW-1133">Transmembrane helix</keyword>
<dbReference type="InterPro" id="IPR003591">
    <property type="entry name" value="Leu-rich_rpt_typical-subtyp"/>
</dbReference>
<dbReference type="Pfam" id="PF08477">
    <property type="entry name" value="Roc"/>
    <property type="match status" value="1"/>
</dbReference>
<evidence type="ECO:0000256" key="4">
    <source>
        <dbReference type="SAM" id="MobiDB-lite"/>
    </source>
</evidence>
<feature type="transmembrane region" description="Helical" evidence="5">
    <location>
        <begin position="1733"/>
        <end position="1753"/>
    </location>
</feature>
<dbReference type="Gene3D" id="3.80.10.10">
    <property type="entry name" value="Ribonuclease Inhibitor"/>
    <property type="match status" value="6"/>
</dbReference>
<feature type="region of interest" description="Disordered" evidence="4">
    <location>
        <begin position="1694"/>
        <end position="1723"/>
    </location>
</feature>
<dbReference type="PROSITE" id="PS51450">
    <property type="entry name" value="LRR"/>
    <property type="match status" value="3"/>
</dbReference>
<dbReference type="FunFam" id="3.30.70.1390:FF:000006">
    <property type="entry name" value="Cyclic GMP-binding protein C"/>
    <property type="match status" value="1"/>
</dbReference>
<reference evidence="7" key="1">
    <citation type="journal article" date="2020" name="Nat. Ecol. Evol.">
        <title>Deeply conserved synteny resolves early events in vertebrate evolution.</title>
        <authorList>
            <person name="Simakov O."/>
            <person name="Marletaz F."/>
            <person name="Yue J.X."/>
            <person name="O'Connell B."/>
            <person name="Jenkins J."/>
            <person name="Brandt A."/>
            <person name="Calef R."/>
            <person name="Tung C.H."/>
            <person name="Huang T.K."/>
            <person name="Schmutz J."/>
            <person name="Satoh N."/>
            <person name="Yu J.K."/>
            <person name="Putnam N.H."/>
            <person name="Green R.E."/>
            <person name="Rokhsar D.S."/>
        </authorList>
    </citation>
    <scope>NUCLEOTIDE SEQUENCE [LARGE SCALE GENOMIC DNA]</scope>
    <source>
        <strain evidence="7">S238N-H82</strain>
    </source>
</reference>
<dbReference type="InterPro" id="IPR052595">
    <property type="entry name" value="LRRC69/RLP"/>
</dbReference>
<feature type="compositionally biased region" description="Basic and acidic residues" evidence="4">
    <location>
        <begin position="1768"/>
        <end position="1779"/>
    </location>
</feature>
<dbReference type="FunFam" id="3.80.10.10:FF:001164">
    <property type="entry name" value="GH01279p"/>
    <property type="match status" value="1"/>
</dbReference>
<accession>A0A9J7MD24</accession>
<dbReference type="Pfam" id="PF13855">
    <property type="entry name" value="LRR_8"/>
    <property type="match status" value="2"/>
</dbReference>
<keyword evidence="2" id="KW-0677">Repeat</keyword>
<dbReference type="FunFam" id="3.80.10.10:FF:002469">
    <property type="entry name" value="Uncharacterized protein"/>
    <property type="match status" value="1"/>
</dbReference>
<evidence type="ECO:0000256" key="2">
    <source>
        <dbReference type="ARBA" id="ARBA00022737"/>
    </source>
</evidence>
<dbReference type="SUPFAM" id="SSF52058">
    <property type="entry name" value="L domain-like"/>
    <property type="match status" value="3"/>
</dbReference>
<keyword evidence="3" id="KW-0547">Nucleotide-binding</keyword>
<dbReference type="PANTHER" id="PTHR48057">
    <property type="entry name" value="LEUCINE-RICH REPEAT SERINE/THREONINE-PROTEIN KINASE 1"/>
    <property type="match status" value="1"/>
</dbReference>
<keyword evidence="7" id="KW-1185">Reference proteome</keyword>
<proteinExistence type="predicted"/>
<keyword evidence="1" id="KW-0433">Leucine-rich repeat</keyword>
<dbReference type="PROSITE" id="PS51424">
    <property type="entry name" value="ROC"/>
    <property type="match status" value="1"/>
</dbReference>
<dbReference type="GeneID" id="118430857"/>